<reference evidence="15" key="1">
    <citation type="submission" date="2021-06" db="EMBL/GenBank/DDBJ databases">
        <authorList>
            <person name="Hodson N. C."/>
            <person name="Mongue J. A."/>
            <person name="Jaron S. K."/>
        </authorList>
    </citation>
    <scope>NUCLEOTIDE SEQUENCE</scope>
</reference>
<dbReference type="PANTHER" id="PTHR13046">
    <property type="entry name" value="PROTEASE U48 CAAX PRENYL PROTEASE RCE1"/>
    <property type="match status" value="1"/>
</dbReference>
<evidence type="ECO:0000256" key="3">
    <source>
        <dbReference type="ARBA" id="ARBA00022670"/>
    </source>
</evidence>
<evidence type="ECO:0000256" key="8">
    <source>
        <dbReference type="ARBA" id="ARBA00023136"/>
    </source>
</evidence>
<dbReference type="EMBL" id="CAJVCH010570792">
    <property type="protein sequence ID" value="CAG7835899.1"/>
    <property type="molecule type" value="Genomic_DNA"/>
</dbReference>
<comment type="similarity">
    <text evidence="2">Belongs to the peptidase U48 family.</text>
</comment>
<comment type="subcellular location">
    <subcellularLocation>
        <location evidence="1">Endoplasmic reticulum membrane</location>
        <topology evidence="1">Multi-pass membrane protein</topology>
    </subcellularLocation>
</comment>
<feature type="transmembrane region" description="Helical" evidence="13">
    <location>
        <begin position="73"/>
        <end position="94"/>
    </location>
</feature>
<keyword evidence="7 13" id="KW-1133">Transmembrane helix</keyword>
<organism evidence="15 16">
    <name type="scientific">Allacma fusca</name>
    <dbReference type="NCBI Taxonomy" id="39272"/>
    <lineage>
        <taxon>Eukaryota</taxon>
        <taxon>Metazoa</taxon>
        <taxon>Ecdysozoa</taxon>
        <taxon>Arthropoda</taxon>
        <taxon>Hexapoda</taxon>
        <taxon>Collembola</taxon>
        <taxon>Symphypleona</taxon>
        <taxon>Sminthuridae</taxon>
        <taxon>Allacma</taxon>
    </lineage>
</organism>
<evidence type="ECO:0000256" key="11">
    <source>
        <dbReference type="ARBA" id="ARBA00049729"/>
    </source>
</evidence>
<keyword evidence="8 13" id="KW-0472">Membrane</keyword>
<name>A0A8J2LN47_9HEXA</name>
<keyword evidence="3" id="KW-0645">Protease</keyword>
<dbReference type="GO" id="GO:0071586">
    <property type="term" value="P:CAAX-box protein processing"/>
    <property type="evidence" value="ECO:0007669"/>
    <property type="project" value="InterPro"/>
</dbReference>
<feature type="domain" description="CAAX prenyl protease 2/Lysostaphin resistance protein A-like" evidence="14">
    <location>
        <begin position="118"/>
        <end position="221"/>
    </location>
</feature>
<dbReference type="PANTHER" id="PTHR13046:SF0">
    <property type="entry name" value="CAAX PRENYL PROTEASE 2"/>
    <property type="match status" value="1"/>
</dbReference>
<dbReference type="GO" id="GO:0004222">
    <property type="term" value="F:metalloendopeptidase activity"/>
    <property type="evidence" value="ECO:0007669"/>
    <property type="project" value="InterPro"/>
</dbReference>
<feature type="transmembrane region" description="Helical" evidence="13">
    <location>
        <begin position="180"/>
        <end position="202"/>
    </location>
</feature>
<feature type="transmembrane region" description="Helical" evidence="13">
    <location>
        <begin position="132"/>
        <end position="159"/>
    </location>
</feature>
<feature type="transmembrane region" description="Helical" evidence="13">
    <location>
        <begin position="238"/>
        <end position="258"/>
    </location>
</feature>
<sequence length="274" mass="30273">MCGVIACCYVGSLYIWKNDKSEASTHPNVMKKRFVSVTGASVVAPLIAYPFIQRELLENHSILEIFGVRTEGLFLAIIVPLLLTSILFLGPLAVEYSTGVLKVYAEPSFWLATLKQLIGIRNYIVAPITEELVFRACIISLIGSCLSTSGIVIVCPLFFGAAHLHHAIEQIRLGVPVRRAILISAFQFIYTSIFGAYSAYLFLRTGHLIAPVLVHSFCNHMGFPDFASVVHFQQPKKAVIIGAYVVGLITWFYCLQPLTTPSLYSNSLPWVKSS</sequence>
<dbReference type="AlphaFoldDB" id="A0A8J2LN47"/>
<evidence type="ECO:0000313" key="15">
    <source>
        <dbReference type="EMBL" id="CAG7835899.1"/>
    </source>
</evidence>
<keyword evidence="6" id="KW-0256">Endoplasmic reticulum</keyword>
<gene>
    <name evidence="15" type="ORF">AFUS01_LOCUS45212</name>
</gene>
<evidence type="ECO:0000256" key="6">
    <source>
        <dbReference type="ARBA" id="ARBA00022824"/>
    </source>
</evidence>
<comment type="catalytic activity">
    <reaction evidence="10">
        <text>Hydrolyzes the peptide bond -P2-(S-farnesyl or geranylgeranyl)C-P1'-P2'-P3'-COOH where P1' and P2' are amino acids with aliphatic sidechains and P3' is any C-terminal residue.</text>
        <dbReference type="EC" id="3.4.26.1"/>
    </reaction>
</comment>
<evidence type="ECO:0000256" key="7">
    <source>
        <dbReference type="ARBA" id="ARBA00022989"/>
    </source>
</evidence>
<dbReference type="GO" id="GO:0005789">
    <property type="term" value="C:endoplasmic reticulum membrane"/>
    <property type="evidence" value="ECO:0007669"/>
    <property type="project" value="UniProtKB-SubCell"/>
</dbReference>
<keyword evidence="16" id="KW-1185">Reference proteome</keyword>
<comment type="caution">
    <text evidence="15">The sequence shown here is derived from an EMBL/GenBank/DDBJ whole genome shotgun (WGS) entry which is preliminary data.</text>
</comment>
<evidence type="ECO:0000259" key="14">
    <source>
        <dbReference type="Pfam" id="PF02517"/>
    </source>
</evidence>
<evidence type="ECO:0000256" key="4">
    <source>
        <dbReference type="ARBA" id="ARBA00022692"/>
    </source>
</evidence>
<evidence type="ECO:0000256" key="10">
    <source>
        <dbReference type="ARBA" id="ARBA00047280"/>
    </source>
</evidence>
<dbReference type="InterPro" id="IPR039731">
    <property type="entry name" value="Rce1"/>
</dbReference>
<evidence type="ECO:0000256" key="5">
    <source>
        <dbReference type="ARBA" id="ARBA00022801"/>
    </source>
</evidence>
<evidence type="ECO:0000256" key="13">
    <source>
        <dbReference type="SAM" id="Phobius"/>
    </source>
</evidence>
<evidence type="ECO:0000256" key="2">
    <source>
        <dbReference type="ARBA" id="ARBA00006897"/>
    </source>
</evidence>
<accession>A0A8J2LN47</accession>
<evidence type="ECO:0000256" key="1">
    <source>
        <dbReference type="ARBA" id="ARBA00004477"/>
    </source>
</evidence>
<dbReference type="Pfam" id="PF02517">
    <property type="entry name" value="Rce1-like"/>
    <property type="match status" value="1"/>
</dbReference>
<proteinExistence type="inferred from homology"/>
<dbReference type="InterPro" id="IPR003675">
    <property type="entry name" value="Rce1/LyrA-like_dom"/>
</dbReference>
<evidence type="ECO:0000256" key="9">
    <source>
        <dbReference type="ARBA" id="ARBA00032607"/>
    </source>
</evidence>
<evidence type="ECO:0000313" key="16">
    <source>
        <dbReference type="Proteomes" id="UP000708208"/>
    </source>
</evidence>
<keyword evidence="4 13" id="KW-0812">Transmembrane</keyword>
<dbReference type="EC" id="3.4.26.1" evidence="11"/>
<protein>
    <recommendedName>
        <fullName evidence="12">CAAX prenyl protease 2</fullName>
        <ecNumber evidence="11">3.4.26.1</ecNumber>
    </recommendedName>
    <alternativeName>
        <fullName evidence="9">Farnesylated proteins-converting enzyme 2</fullName>
    </alternativeName>
</protein>
<keyword evidence="5" id="KW-0378">Hydrolase</keyword>
<dbReference type="OrthoDB" id="271604at2759"/>
<feature type="transmembrane region" description="Helical" evidence="13">
    <location>
        <begin position="34"/>
        <end position="52"/>
    </location>
</feature>
<dbReference type="Proteomes" id="UP000708208">
    <property type="component" value="Unassembled WGS sequence"/>
</dbReference>
<evidence type="ECO:0000256" key="12">
    <source>
        <dbReference type="ARBA" id="ARBA00049763"/>
    </source>
</evidence>